<keyword evidence="5" id="KW-1185">Reference proteome</keyword>
<name>A0A3E2GSN3_SCYLI</name>
<dbReference type="Pfam" id="PF00172">
    <property type="entry name" value="Zn_clus"/>
    <property type="match status" value="1"/>
</dbReference>
<reference evidence="4 5" key="1">
    <citation type="submission" date="2018-05" db="EMBL/GenBank/DDBJ databases">
        <title>Draft genome sequence of Scytalidium lignicola DSM 105466, a ubiquitous saprotrophic fungus.</title>
        <authorList>
            <person name="Buettner E."/>
            <person name="Gebauer A.M."/>
            <person name="Hofrichter M."/>
            <person name="Liers C."/>
            <person name="Kellner H."/>
        </authorList>
    </citation>
    <scope>NUCLEOTIDE SEQUENCE [LARGE SCALE GENOMIC DNA]</scope>
    <source>
        <strain evidence="4 5">DSM 105466</strain>
    </source>
</reference>
<dbReference type="InterPro" id="IPR053175">
    <property type="entry name" value="DHMBA_Reg_Transcription_Factor"/>
</dbReference>
<dbReference type="Gene3D" id="4.10.240.10">
    <property type="entry name" value="Zn(2)-C6 fungal-type DNA-binding domain"/>
    <property type="match status" value="1"/>
</dbReference>
<dbReference type="SUPFAM" id="SSF57701">
    <property type="entry name" value="Zn2/Cys6 DNA-binding domain"/>
    <property type="match status" value="1"/>
</dbReference>
<evidence type="ECO:0000259" key="3">
    <source>
        <dbReference type="PROSITE" id="PS50048"/>
    </source>
</evidence>
<dbReference type="SMART" id="SM00066">
    <property type="entry name" value="GAL4"/>
    <property type="match status" value="1"/>
</dbReference>
<dbReference type="GO" id="GO:0008270">
    <property type="term" value="F:zinc ion binding"/>
    <property type="evidence" value="ECO:0007669"/>
    <property type="project" value="InterPro"/>
</dbReference>
<evidence type="ECO:0000313" key="5">
    <source>
        <dbReference type="Proteomes" id="UP000258309"/>
    </source>
</evidence>
<evidence type="ECO:0000256" key="1">
    <source>
        <dbReference type="ARBA" id="ARBA00023242"/>
    </source>
</evidence>
<keyword evidence="1" id="KW-0539">Nucleus</keyword>
<dbReference type="Proteomes" id="UP000258309">
    <property type="component" value="Unassembled WGS sequence"/>
</dbReference>
<feature type="region of interest" description="Disordered" evidence="2">
    <location>
        <begin position="392"/>
        <end position="424"/>
    </location>
</feature>
<feature type="compositionally biased region" description="Low complexity" evidence="2">
    <location>
        <begin position="408"/>
        <end position="424"/>
    </location>
</feature>
<dbReference type="EMBL" id="NCSJ02000530">
    <property type="protein sequence ID" value="RFU24018.1"/>
    <property type="molecule type" value="Genomic_DNA"/>
</dbReference>
<dbReference type="PANTHER" id="PTHR38791">
    <property type="entry name" value="ZN(II)2CYS6 TRANSCRIPTION FACTOR (EUROFUNG)-RELATED-RELATED"/>
    <property type="match status" value="1"/>
</dbReference>
<feature type="region of interest" description="Disordered" evidence="2">
    <location>
        <begin position="54"/>
        <end position="87"/>
    </location>
</feature>
<evidence type="ECO:0000256" key="2">
    <source>
        <dbReference type="SAM" id="MobiDB-lite"/>
    </source>
</evidence>
<dbReference type="InterPro" id="IPR036864">
    <property type="entry name" value="Zn2-C6_fun-type_DNA-bd_sf"/>
</dbReference>
<dbReference type="PROSITE" id="PS00463">
    <property type="entry name" value="ZN2_CY6_FUNGAL_1"/>
    <property type="match status" value="1"/>
</dbReference>
<dbReference type="Pfam" id="PF11951">
    <property type="entry name" value="Fungal_trans_2"/>
    <property type="match status" value="1"/>
</dbReference>
<dbReference type="OMA" id="WRSHHEG"/>
<feature type="domain" description="Zn(2)-C6 fungal-type" evidence="3">
    <location>
        <begin position="10"/>
        <end position="38"/>
    </location>
</feature>
<dbReference type="InterPro" id="IPR021858">
    <property type="entry name" value="Fun_TF"/>
</dbReference>
<protein>
    <recommendedName>
        <fullName evidence="3">Zn(2)-C6 fungal-type domain-containing protein</fullName>
    </recommendedName>
</protein>
<proteinExistence type="predicted"/>
<evidence type="ECO:0000313" key="4">
    <source>
        <dbReference type="EMBL" id="RFU24018.1"/>
    </source>
</evidence>
<gene>
    <name evidence="4" type="ORF">B7463_g12321</name>
</gene>
<dbReference type="PANTHER" id="PTHR38791:SF5">
    <property type="entry name" value="TRANSCRIPTION FACTOR DBAG-RELATED"/>
    <property type="match status" value="1"/>
</dbReference>
<dbReference type="InterPro" id="IPR001138">
    <property type="entry name" value="Zn2Cys6_DnaBD"/>
</dbReference>
<dbReference type="GO" id="GO:0000981">
    <property type="term" value="F:DNA-binding transcription factor activity, RNA polymerase II-specific"/>
    <property type="evidence" value="ECO:0007669"/>
    <property type="project" value="InterPro"/>
</dbReference>
<dbReference type="AlphaFoldDB" id="A0A3E2GSN3"/>
<organism evidence="4 5">
    <name type="scientific">Scytalidium lignicola</name>
    <name type="common">Hyphomycete</name>
    <dbReference type="NCBI Taxonomy" id="5539"/>
    <lineage>
        <taxon>Eukaryota</taxon>
        <taxon>Fungi</taxon>
        <taxon>Dikarya</taxon>
        <taxon>Ascomycota</taxon>
        <taxon>Pezizomycotina</taxon>
        <taxon>Leotiomycetes</taxon>
        <taxon>Leotiomycetes incertae sedis</taxon>
        <taxon>Scytalidium</taxon>
    </lineage>
</organism>
<dbReference type="OrthoDB" id="4220372at2759"/>
<feature type="non-terminal residue" evidence="4">
    <location>
        <position position="1"/>
    </location>
</feature>
<dbReference type="PROSITE" id="PS50048">
    <property type="entry name" value="ZN2_CY6_FUNGAL_2"/>
    <property type="match status" value="1"/>
</dbReference>
<dbReference type="CDD" id="cd00067">
    <property type="entry name" value="GAL4"/>
    <property type="match status" value="1"/>
</dbReference>
<accession>A0A3E2GSN3</accession>
<dbReference type="STRING" id="5539.A0A3E2GSN3"/>
<feature type="non-terminal residue" evidence="4">
    <location>
        <position position="552"/>
    </location>
</feature>
<comment type="caution">
    <text evidence="4">The sequence shown here is derived from an EMBL/GenBank/DDBJ whole genome shotgun (WGS) entry which is preliminary data.</text>
</comment>
<sequence>MSFRGTPSKGCAPCRAKRTKCDYTRPSCSQCLRAGRDCHGYRDPSKLRFFHQTPQGIARKDARTPPRTPSNALALRGPSEARSSPKSECSVQTISPCLSDSLEFQATCFFLSNYAWEGTQSSKGLFDYIPGILNAQESTGGALMDAVMALGLAGISITKNGNSKIMISAKERYNRALAATNCALQTDEAKADQTLIAVMLLGLFETNTCDAPRSMKSWTRHTNGAIQLLYLRGKEQLQTYTGRKIFIQLRSQIIVHALQRRARVPDFVTEWSLSNLQHETDEHLIANHLCLLTIECCNLRATMTSMHDFTNSFAIVSAALELDSTLEIWAAENPYVYNIVPLKTRTDSVFADYYHTYPNILVATSWNTYRSVRILLNELLLAQMGYLISQEAKSMTTPPPDETEAHFTPSLSPDSSSTSPSSTSKYRSLMRRSHAVLVHLTQDICASVPFYLGDPAPPSSLLQPPPPPRAAGGNLLLWPLFMAACTNMTSDLMRSWVMQQMEKIAEDMGIRQAQALAILLCLGRDPPVWHDAELLEVEPDGEKADERWPIIE</sequence>